<evidence type="ECO:0000313" key="3">
    <source>
        <dbReference type="Proteomes" id="UP000007953"/>
    </source>
</evidence>
<feature type="compositionally biased region" description="Low complexity" evidence="1">
    <location>
        <begin position="1"/>
        <end position="10"/>
    </location>
</feature>
<organism evidence="2 3">
    <name type="scientific">Ralstonia solanacearum (strain Po82)</name>
    <dbReference type="NCBI Taxonomy" id="1031711"/>
    <lineage>
        <taxon>Bacteria</taxon>
        <taxon>Pseudomonadati</taxon>
        <taxon>Pseudomonadota</taxon>
        <taxon>Betaproteobacteria</taxon>
        <taxon>Burkholderiales</taxon>
        <taxon>Burkholderiaceae</taxon>
        <taxon>Ralstonia</taxon>
        <taxon>Ralstonia solanacearum species complex</taxon>
    </lineage>
</organism>
<feature type="compositionally biased region" description="Basic and acidic residues" evidence="1">
    <location>
        <begin position="139"/>
        <end position="163"/>
    </location>
</feature>
<dbReference type="AlphaFoldDB" id="F6GBT1"/>
<sequence>MRSSDPVPDSVRSRRRGSVRSGSGNLTDVARRSDGSVASVAPADGLSPENTAARDLPFGTSRDSAGDGVPAEPSPCDAPVQPKLIRPNFNIPTSLPGAPDIGPDHQAGCLSAGGSGPDSRVVSRAMFSAMRPGKFSGKARHDAQHDDASTRRMRTARSDARIA</sequence>
<dbReference type="Proteomes" id="UP000007953">
    <property type="component" value="Plasmid megaplasmid"/>
</dbReference>
<reference evidence="2 3" key="1">
    <citation type="journal article" date="2011" name="J. Bacteriol.">
        <title>Complete genome sequence of the plant pathogen Ralstonia solanacearum strain Po82.</title>
        <authorList>
            <person name="Xu J."/>
            <person name="Zheng H.J."/>
            <person name="Liu L."/>
            <person name="Pan Z.C."/>
            <person name="Prior P."/>
            <person name="Tang B."/>
            <person name="Xu J.S."/>
            <person name="Zhang H."/>
            <person name="Tian Q."/>
            <person name="Zhang L.Q."/>
            <person name="Feng J."/>
        </authorList>
    </citation>
    <scope>NUCLEOTIDE SEQUENCE [LARGE SCALE GENOMIC DNA]</scope>
    <source>
        <strain evidence="3">Po82</strain>
    </source>
</reference>
<dbReference type="KEGG" id="rsn:RSPO_m01586"/>
<name>F6GBT1_RALS8</name>
<protein>
    <submittedName>
        <fullName evidence="2">Uncharacterized protein</fullName>
    </submittedName>
</protein>
<dbReference type="HOGENOM" id="CLU_1625725_0_0_4"/>
<proteinExistence type="predicted"/>
<gene>
    <name evidence="2" type="ordered locus">RSPO_m01586</name>
</gene>
<geneLocation type="plasmid" evidence="3"/>
<keyword evidence="2" id="KW-0614">Plasmid</keyword>
<feature type="region of interest" description="Disordered" evidence="1">
    <location>
        <begin position="1"/>
        <end position="163"/>
    </location>
</feature>
<accession>F6GBT1</accession>
<dbReference type="EMBL" id="CP002820">
    <property type="protein sequence ID" value="AEG72221.1"/>
    <property type="molecule type" value="Genomic_DNA"/>
</dbReference>
<evidence type="ECO:0000313" key="2">
    <source>
        <dbReference type="EMBL" id="AEG72221.1"/>
    </source>
</evidence>
<evidence type="ECO:0000256" key="1">
    <source>
        <dbReference type="SAM" id="MobiDB-lite"/>
    </source>
</evidence>